<feature type="binding site" evidence="4">
    <location>
        <begin position="36"/>
        <end position="41"/>
    </location>
    <ligand>
        <name>substrate</name>
    </ligand>
</feature>
<evidence type="ECO:0000256" key="1">
    <source>
        <dbReference type="ARBA" id="ARBA00012346"/>
    </source>
</evidence>
<name>A0A2G5HJZ9_CERBT</name>
<gene>
    <name evidence="5" type="ORF">CB0940_04113</name>
    <name evidence="6" type="ORF">RHO25_005951</name>
</gene>
<dbReference type="Gene3D" id="3.10.490.10">
    <property type="entry name" value="Gamma-glutamyl cyclotransferase-like"/>
    <property type="match status" value="1"/>
</dbReference>
<dbReference type="Proteomes" id="UP001302367">
    <property type="component" value="Chromosome 4"/>
</dbReference>
<dbReference type="InterPro" id="IPR036568">
    <property type="entry name" value="GGCT-like_sf"/>
</dbReference>
<evidence type="ECO:0000313" key="5">
    <source>
        <dbReference type="EMBL" id="PIA92886.1"/>
    </source>
</evidence>
<dbReference type="EMBL" id="LKMD01000105">
    <property type="protein sequence ID" value="PIA92886.1"/>
    <property type="molecule type" value="Genomic_DNA"/>
</dbReference>
<dbReference type="SUPFAM" id="SSF110857">
    <property type="entry name" value="Gamma-glutamyl cyclotransferase-like"/>
    <property type="match status" value="1"/>
</dbReference>
<evidence type="ECO:0000256" key="3">
    <source>
        <dbReference type="PIRSR" id="PIRSR617939-1"/>
    </source>
</evidence>
<dbReference type="CDD" id="cd06661">
    <property type="entry name" value="GGCT_like"/>
    <property type="match status" value="1"/>
</dbReference>
<dbReference type="EMBL" id="CP134187">
    <property type="protein sequence ID" value="WPB01327.1"/>
    <property type="molecule type" value="Genomic_DNA"/>
</dbReference>
<reference evidence="5 7" key="1">
    <citation type="submission" date="2015-10" db="EMBL/GenBank/DDBJ databases">
        <title>The cercosporin biosynthetic gene cluster was horizontally transferred to several fungal lineages and shown to be expanded in Cercospora beticola based on microsynteny with recipient genomes.</title>
        <authorList>
            <person name="De Jonge R."/>
            <person name="Ebert M.K."/>
            <person name="Suttle J.C."/>
            <person name="Jurick Ii W.M."/>
            <person name="Secor G.A."/>
            <person name="Thomma B.P."/>
            <person name="Van De Peer Y."/>
            <person name="Bolton M.D."/>
        </authorList>
    </citation>
    <scope>NUCLEOTIDE SEQUENCE [LARGE SCALE GENOMIC DNA]</scope>
    <source>
        <strain evidence="5 7">09-40</strain>
    </source>
</reference>
<keyword evidence="2" id="KW-0456">Lyase</keyword>
<reference evidence="6 8" key="2">
    <citation type="submission" date="2023-09" db="EMBL/GenBank/DDBJ databases">
        <title>Complete-Gapless Cercospora beticola genome.</title>
        <authorList>
            <person name="Wyatt N.A."/>
            <person name="Spanner R.E."/>
            <person name="Bolton M.D."/>
        </authorList>
    </citation>
    <scope>NUCLEOTIDE SEQUENCE [LARGE SCALE GENOMIC DNA]</scope>
    <source>
        <strain evidence="6">Cb09-40</strain>
    </source>
</reference>
<evidence type="ECO:0000313" key="7">
    <source>
        <dbReference type="Proteomes" id="UP000230605"/>
    </source>
</evidence>
<keyword evidence="8" id="KW-1185">Reference proteome</keyword>
<sequence>MDISASSTLHLKLSLSHRSSIPSNDIMTTAHQRTIYFGYGSNLWLHQMRQRCPTSKYLGIARLKGYKWIIYDRGYANIVELSEEEKMAANDKHDYSKEVWGLVYSLENEDERRLDINEGVAHGAYSKEWIECEFWTTASERAVRENTKHVFSYVDEGRPDTSKKPGKTDMLVYINRENVGEGRIKEEYVYRMNKGIKDAVEEGVPREYVEQVLREWIPDVEDERVREVARRQALEFEDER</sequence>
<dbReference type="Proteomes" id="UP000230605">
    <property type="component" value="Chromosome 4"/>
</dbReference>
<dbReference type="PANTHER" id="PTHR12935:SF0">
    <property type="entry name" value="GAMMA-GLUTAMYLCYCLOTRANSFERASE"/>
    <property type="match status" value="1"/>
</dbReference>
<dbReference type="PANTHER" id="PTHR12935">
    <property type="entry name" value="GAMMA-GLUTAMYLCYCLOTRANSFERASE"/>
    <property type="match status" value="1"/>
</dbReference>
<feature type="active site" description="Proton acceptor" evidence="3">
    <location>
        <position position="118"/>
    </location>
</feature>
<dbReference type="AlphaFoldDB" id="A0A2G5HJZ9"/>
<dbReference type="GO" id="GO:0003839">
    <property type="term" value="F:gamma-glutamylcyclotransferase activity"/>
    <property type="evidence" value="ECO:0007669"/>
    <property type="project" value="UniProtKB-EC"/>
</dbReference>
<evidence type="ECO:0000313" key="8">
    <source>
        <dbReference type="Proteomes" id="UP001302367"/>
    </source>
</evidence>
<dbReference type="Pfam" id="PF13772">
    <property type="entry name" value="AIG2_2"/>
    <property type="match status" value="1"/>
</dbReference>
<evidence type="ECO:0000313" key="6">
    <source>
        <dbReference type="EMBL" id="WPB01327.1"/>
    </source>
</evidence>
<dbReference type="InterPro" id="IPR013024">
    <property type="entry name" value="GGCT-like"/>
</dbReference>
<evidence type="ECO:0000256" key="4">
    <source>
        <dbReference type="PIRSR" id="PIRSR617939-2"/>
    </source>
</evidence>
<dbReference type="EC" id="4.3.2.9" evidence="1"/>
<dbReference type="InterPro" id="IPR017939">
    <property type="entry name" value="G-Glutamylcylcotransferase"/>
</dbReference>
<protein>
    <recommendedName>
        <fullName evidence="1">gamma-glutamylcyclotransferase</fullName>
        <ecNumber evidence="1">4.3.2.9</ecNumber>
    </recommendedName>
</protein>
<accession>A0A2G5HJZ9</accession>
<proteinExistence type="predicted"/>
<dbReference type="OrthoDB" id="2924818at2759"/>
<evidence type="ECO:0000256" key="2">
    <source>
        <dbReference type="ARBA" id="ARBA00023239"/>
    </source>
</evidence>
<organism evidence="5 7">
    <name type="scientific">Cercospora beticola</name>
    <name type="common">Sugarbeet leaf spot fungus</name>
    <dbReference type="NCBI Taxonomy" id="122368"/>
    <lineage>
        <taxon>Eukaryota</taxon>
        <taxon>Fungi</taxon>
        <taxon>Dikarya</taxon>
        <taxon>Ascomycota</taxon>
        <taxon>Pezizomycotina</taxon>
        <taxon>Dothideomycetes</taxon>
        <taxon>Dothideomycetidae</taxon>
        <taxon>Mycosphaerellales</taxon>
        <taxon>Mycosphaerellaceae</taxon>
        <taxon>Cercospora</taxon>
    </lineage>
</organism>